<accession>A0ABP8G8Q9</accession>
<dbReference type="Pfam" id="PF07980">
    <property type="entry name" value="SusD_RagB"/>
    <property type="match status" value="1"/>
</dbReference>
<organism evidence="8 9">
    <name type="scientific">Compostibacter hankyongensis</name>
    <dbReference type="NCBI Taxonomy" id="1007089"/>
    <lineage>
        <taxon>Bacteria</taxon>
        <taxon>Pseudomonadati</taxon>
        <taxon>Bacteroidota</taxon>
        <taxon>Chitinophagia</taxon>
        <taxon>Chitinophagales</taxon>
        <taxon>Chitinophagaceae</taxon>
        <taxon>Compostibacter</taxon>
    </lineage>
</organism>
<dbReference type="Proteomes" id="UP001501207">
    <property type="component" value="Unassembled WGS sequence"/>
</dbReference>
<comment type="caution">
    <text evidence="8">The sequence shown here is derived from an EMBL/GenBank/DDBJ whole genome shotgun (WGS) entry which is preliminary data.</text>
</comment>
<proteinExistence type="inferred from homology"/>
<evidence type="ECO:0000313" key="9">
    <source>
        <dbReference type="Proteomes" id="UP001501207"/>
    </source>
</evidence>
<evidence type="ECO:0000256" key="1">
    <source>
        <dbReference type="ARBA" id="ARBA00004442"/>
    </source>
</evidence>
<feature type="domain" description="SusD-like N-terminal" evidence="7">
    <location>
        <begin position="106"/>
        <end position="208"/>
    </location>
</feature>
<protein>
    <submittedName>
        <fullName evidence="8">RagB/SusD family nutrient uptake outer membrane protein</fullName>
    </submittedName>
</protein>
<dbReference type="RefSeq" id="WP_344981470.1">
    <property type="nucleotide sequence ID" value="NZ_BAABFN010000022.1"/>
</dbReference>
<sequence>MYNFIKKLLPVTLLLAGLFTTGCKKLLDIDSQDVVAEKNFWNNHEDTRAALIGTYGLMRAALADHDAHWMYGELRDGDFKSTQRQDLKSIINGDLRASYPLLNSLSNWRRFYAVVNAANMFLEHVGEVKARDPKYSDQNMHVDVAQIRFLRAFAYFYMVRIWGDVPLITTSHDGEFESKPRDSQQAVLAFVEKELNAAAADLPYQYSSNDPQQAGNYYNEDAGRWGGALARKLTAYAVLAHVAAWQGKYADASVYAQFVLDNYSKSGHSYVTTDNLCNSNGFFAGRIYNHMLAFNFLWAHTDASFSGHLEELTLAKPVVDKNLPDIYVPKDSILSIFNLPADERFSLDTLTGEPTSERYFANFSSHIPIFNKIKVIQGGGNSDPSFRIYGSAIVITRLEEIALLQAENLTVLGNSAKAIDLLNLIRDSRKIPHYDQAREGDLIDAIFRERRKELMGEGWRWYDLVRYNQIKQHNAAFMELIKKGGIYWPVSDDILNQNKQMTQNPYWQ</sequence>
<dbReference type="PROSITE" id="PS51257">
    <property type="entry name" value="PROKAR_LIPOPROTEIN"/>
    <property type="match status" value="1"/>
</dbReference>
<gene>
    <name evidence="8" type="ORF">GCM10023143_33180</name>
</gene>
<dbReference type="InterPro" id="IPR011990">
    <property type="entry name" value="TPR-like_helical_dom_sf"/>
</dbReference>
<dbReference type="CDD" id="cd08977">
    <property type="entry name" value="SusD"/>
    <property type="match status" value="1"/>
</dbReference>
<evidence type="ECO:0000256" key="4">
    <source>
        <dbReference type="ARBA" id="ARBA00023136"/>
    </source>
</evidence>
<evidence type="ECO:0000256" key="2">
    <source>
        <dbReference type="ARBA" id="ARBA00006275"/>
    </source>
</evidence>
<keyword evidence="4" id="KW-0472">Membrane</keyword>
<keyword evidence="3" id="KW-0732">Signal</keyword>
<feature type="domain" description="RagB/SusD" evidence="6">
    <location>
        <begin position="388"/>
        <end position="507"/>
    </location>
</feature>
<evidence type="ECO:0000313" key="8">
    <source>
        <dbReference type="EMBL" id="GAA4319620.1"/>
    </source>
</evidence>
<dbReference type="Pfam" id="PF14322">
    <property type="entry name" value="SusD-like_3"/>
    <property type="match status" value="1"/>
</dbReference>
<reference evidence="9" key="1">
    <citation type="journal article" date="2019" name="Int. J. Syst. Evol. Microbiol.">
        <title>The Global Catalogue of Microorganisms (GCM) 10K type strain sequencing project: providing services to taxonomists for standard genome sequencing and annotation.</title>
        <authorList>
            <consortium name="The Broad Institute Genomics Platform"/>
            <consortium name="The Broad Institute Genome Sequencing Center for Infectious Disease"/>
            <person name="Wu L."/>
            <person name="Ma J."/>
        </authorList>
    </citation>
    <scope>NUCLEOTIDE SEQUENCE [LARGE SCALE GENOMIC DNA]</scope>
    <source>
        <strain evidence="9">JCM 17664</strain>
    </source>
</reference>
<dbReference type="Gene3D" id="1.25.40.390">
    <property type="match status" value="1"/>
</dbReference>
<keyword evidence="5" id="KW-0998">Cell outer membrane</keyword>
<name>A0ABP8G8Q9_9BACT</name>
<evidence type="ECO:0000259" key="7">
    <source>
        <dbReference type="Pfam" id="PF14322"/>
    </source>
</evidence>
<dbReference type="InterPro" id="IPR033985">
    <property type="entry name" value="SusD-like_N"/>
</dbReference>
<evidence type="ECO:0000259" key="6">
    <source>
        <dbReference type="Pfam" id="PF07980"/>
    </source>
</evidence>
<evidence type="ECO:0000256" key="3">
    <source>
        <dbReference type="ARBA" id="ARBA00022729"/>
    </source>
</evidence>
<dbReference type="EMBL" id="BAABFN010000022">
    <property type="protein sequence ID" value="GAA4319620.1"/>
    <property type="molecule type" value="Genomic_DNA"/>
</dbReference>
<keyword evidence="9" id="KW-1185">Reference proteome</keyword>
<dbReference type="SUPFAM" id="SSF48452">
    <property type="entry name" value="TPR-like"/>
    <property type="match status" value="1"/>
</dbReference>
<comment type="subcellular location">
    <subcellularLocation>
        <location evidence="1">Cell outer membrane</location>
    </subcellularLocation>
</comment>
<dbReference type="InterPro" id="IPR012944">
    <property type="entry name" value="SusD_RagB_dom"/>
</dbReference>
<evidence type="ECO:0000256" key="5">
    <source>
        <dbReference type="ARBA" id="ARBA00023237"/>
    </source>
</evidence>
<comment type="similarity">
    <text evidence="2">Belongs to the SusD family.</text>
</comment>